<dbReference type="AlphaFoldDB" id="A0A160TE71"/>
<evidence type="ECO:0000313" key="1">
    <source>
        <dbReference type="EMBL" id="CUS42880.1"/>
    </source>
</evidence>
<proteinExistence type="predicted"/>
<organism evidence="1">
    <name type="scientific">hydrothermal vent metagenome</name>
    <dbReference type="NCBI Taxonomy" id="652676"/>
    <lineage>
        <taxon>unclassified sequences</taxon>
        <taxon>metagenomes</taxon>
        <taxon>ecological metagenomes</taxon>
    </lineage>
</organism>
<gene>
    <name evidence="1" type="ORF">MGWOODY_Tha2754</name>
</gene>
<accession>A0A160TE71</accession>
<sequence length="194" mass="21111">MVRQGWLTHRQLQRALKKQSRYRLIAAISAMLLGPLQPFMGSAHASVEQAPVVSQEELGQRIGMKAMDEESMGEVTAQGLQNGDYDKLVGIINGTVSDQDAGETSVVAAFESLLPGLNLLTDYEISDVEYHDPNGPRTTLNADGSLSVQVPKRIGQIAFRNLNVLGAEGPAMGDLFINDIRLTEGSSITLRFRE</sequence>
<dbReference type="EMBL" id="CZQC01000072">
    <property type="protein sequence ID" value="CUS42880.1"/>
    <property type="molecule type" value="Genomic_DNA"/>
</dbReference>
<protein>
    <submittedName>
        <fullName evidence="1">Type II secretory pathway, ATPase PulE/Tfp pilus assembly pathway, ATPase PilB</fullName>
    </submittedName>
</protein>
<reference evidence="1" key="1">
    <citation type="submission" date="2015-10" db="EMBL/GenBank/DDBJ databases">
        <authorList>
            <person name="Gilbert D.G."/>
        </authorList>
    </citation>
    <scope>NUCLEOTIDE SEQUENCE</scope>
</reference>
<name>A0A160TE71_9ZZZZ</name>